<dbReference type="Proteomes" id="UP001493487">
    <property type="component" value="Unassembled WGS sequence"/>
</dbReference>
<evidence type="ECO:0000256" key="2">
    <source>
        <dbReference type="ARBA" id="ARBA00022723"/>
    </source>
</evidence>
<dbReference type="SUPFAM" id="SSF51182">
    <property type="entry name" value="RmlC-like cupins"/>
    <property type="match status" value="1"/>
</dbReference>
<evidence type="ECO:0000256" key="5">
    <source>
        <dbReference type="ARBA" id="ARBA00023277"/>
    </source>
</evidence>
<evidence type="ECO:0000256" key="6">
    <source>
        <dbReference type="ARBA" id="ARBA00044907"/>
    </source>
</evidence>
<dbReference type="EMBL" id="JASKHM010000021">
    <property type="protein sequence ID" value="MEQ4486452.1"/>
    <property type="molecule type" value="Genomic_DNA"/>
</dbReference>
<accession>A0ABV1L353</accession>
<evidence type="ECO:0000256" key="7">
    <source>
        <dbReference type="ARBA" id="ARBA00044951"/>
    </source>
</evidence>
<organism evidence="9 10">
    <name type="scientific">Cohnella silvisoli</name>
    <dbReference type="NCBI Taxonomy" id="2873699"/>
    <lineage>
        <taxon>Bacteria</taxon>
        <taxon>Bacillati</taxon>
        <taxon>Bacillota</taxon>
        <taxon>Bacilli</taxon>
        <taxon>Bacillales</taxon>
        <taxon>Paenibacillaceae</taxon>
        <taxon>Cohnella</taxon>
    </lineage>
</organism>
<dbReference type="CDD" id="cd20308">
    <property type="entry name" value="cupin_YdaE"/>
    <property type="match status" value="1"/>
</dbReference>
<evidence type="ECO:0000256" key="4">
    <source>
        <dbReference type="ARBA" id="ARBA00023235"/>
    </source>
</evidence>
<evidence type="ECO:0000313" key="9">
    <source>
        <dbReference type="EMBL" id="MEQ4486452.1"/>
    </source>
</evidence>
<sequence length="183" mass="20365">MTILRSEVRQAQQLASELFARAGIVLTAGERENIEVAGFGLGNLQEQGLELITYVNTDRYCAKELVLFPRQTCPEHLHPPVNGEPGKMETFRCRWGSVFLYVEGEPTPNIQAAIPPGSKASYTVFNEIVLHPGEQYTIPPGVKHWFQGGPEGSIVSEFSSTSRDEFDIFTDPAIERMPVIIED</sequence>
<keyword evidence="2" id="KW-0479">Metal-binding</keyword>
<comment type="similarity">
    <text evidence="7">Belongs to the D-lyxose ketol-isomerase family.</text>
</comment>
<comment type="catalytic activity">
    <reaction evidence="6">
        <text>D-lyxose = D-xylulose</text>
        <dbReference type="Rhea" id="RHEA:14201"/>
        <dbReference type="ChEBI" id="CHEBI:16789"/>
        <dbReference type="ChEBI" id="CHEBI:17140"/>
        <dbReference type="EC" id="5.3.1.15"/>
    </reaction>
</comment>
<proteinExistence type="inferred from homology"/>
<keyword evidence="3" id="KW-0464">Manganese</keyword>
<comment type="cofactor">
    <cofactor evidence="1">
        <name>Mn(2+)</name>
        <dbReference type="ChEBI" id="CHEBI:29035"/>
    </cofactor>
</comment>
<dbReference type="Gene3D" id="2.60.120.10">
    <property type="entry name" value="Jelly Rolls"/>
    <property type="match status" value="1"/>
</dbReference>
<keyword evidence="5" id="KW-0119">Carbohydrate metabolism</keyword>
<comment type="caution">
    <text evidence="9">The sequence shown here is derived from an EMBL/GenBank/DDBJ whole genome shotgun (WGS) entry which is preliminary data.</text>
</comment>
<evidence type="ECO:0000313" key="10">
    <source>
        <dbReference type="Proteomes" id="UP001493487"/>
    </source>
</evidence>
<dbReference type="GO" id="GO:0016853">
    <property type="term" value="F:isomerase activity"/>
    <property type="evidence" value="ECO:0007669"/>
    <property type="project" value="UniProtKB-KW"/>
</dbReference>
<name>A0ABV1L353_9BACL</name>
<gene>
    <name evidence="9" type="ORF">QJS35_29180</name>
</gene>
<dbReference type="RefSeq" id="WP_232189540.1">
    <property type="nucleotide sequence ID" value="NZ_JAIOAP010000020.1"/>
</dbReference>
<dbReference type="InterPro" id="IPR014710">
    <property type="entry name" value="RmlC-like_jellyroll"/>
</dbReference>
<evidence type="ECO:0000256" key="3">
    <source>
        <dbReference type="ARBA" id="ARBA00023211"/>
    </source>
</evidence>
<evidence type="ECO:0000256" key="8">
    <source>
        <dbReference type="ARBA" id="ARBA00044972"/>
    </source>
</evidence>
<keyword evidence="10" id="KW-1185">Reference proteome</keyword>
<reference evidence="9 10" key="1">
    <citation type="journal article" date="2023" name="Genome Announc.">
        <title>Pan-Genome Analyses of the Genus Cohnella and Proposal of the Novel Species Cohnella silvisoli sp. nov., Isolated from Forest Soil.</title>
        <authorList>
            <person name="Wang C."/>
            <person name="Mao L."/>
            <person name="Bao G."/>
            <person name="Zhu H."/>
        </authorList>
    </citation>
    <scope>NUCLEOTIDE SEQUENCE [LARGE SCALE GENOMIC DNA]</scope>
    <source>
        <strain evidence="9 10">NL03-T5-1</strain>
    </source>
</reference>
<dbReference type="EC" id="5.3.1.15" evidence="8"/>
<dbReference type="Pfam" id="PF07385">
    <property type="entry name" value="Lyx_isomer"/>
    <property type="match status" value="1"/>
</dbReference>
<evidence type="ECO:0000256" key="1">
    <source>
        <dbReference type="ARBA" id="ARBA00001936"/>
    </source>
</evidence>
<protein>
    <recommendedName>
        <fullName evidence="8">D-lyxose ketol-isomerase</fullName>
        <ecNumber evidence="8">5.3.1.15</ecNumber>
    </recommendedName>
</protein>
<dbReference type="InterPro" id="IPR010864">
    <property type="entry name" value="D-lyxose_isomer"/>
</dbReference>
<keyword evidence="4 9" id="KW-0413">Isomerase</keyword>
<dbReference type="InterPro" id="IPR011051">
    <property type="entry name" value="RmlC_Cupin_sf"/>
</dbReference>